<gene>
    <name evidence="2" type="ORF">PRZ01_14545</name>
</gene>
<dbReference type="InterPro" id="IPR013587">
    <property type="entry name" value="Nitrate/nitrite_sensing"/>
</dbReference>
<reference evidence="2 3" key="1">
    <citation type="submission" date="2022-10" db="EMBL/GenBank/DDBJ databases">
        <title>paucibacter sp. hw8 Genome sequencing.</title>
        <authorList>
            <person name="Park S."/>
        </authorList>
    </citation>
    <scope>NUCLEOTIDE SEQUENCE [LARGE SCALE GENOMIC DNA]</scope>
    <source>
        <strain evidence="3">hw8</strain>
    </source>
</reference>
<comment type="caution">
    <text evidence="2">The sequence shown here is derived from an EMBL/GenBank/DDBJ whole genome shotgun (WGS) entry which is preliminary data.</text>
</comment>
<dbReference type="Proteomes" id="UP001219862">
    <property type="component" value="Unassembled WGS sequence"/>
</dbReference>
<dbReference type="SMART" id="SM01012">
    <property type="entry name" value="ANTAR"/>
    <property type="match status" value="1"/>
</dbReference>
<feature type="domain" description="ANTAR" evidence="1">
    <location>
        <begin position="354"/>
        <end position="415"/>
    </location>
</feature>
<dbReference type="Pfam" id="PF03861">
    <property type="entry name" value="ANTAR"/>
    <property type="match status" value="1"/>
</dbReference>
<organism evidence="2 3">
    <name type="scientific">Roseateles koreensis</name>
    <dbReference type="NCBI Taxonomy" id="2987526"/>
    <lineage>
        <taxon>Bacteria</taxon>
        <taxon>Pseudomonadati</taxon>
        <taxon>Pseudomonadota</taxon>
        <taxon>Betaproteobacteria</taxon>
        <taxon>Burkholderiales</taxon>
        <taxon>Sphaerotilaceae</taxon>
        <taxon>Roseateles</taxon>
    </lineage>
</organism>
<dbReference type="InterPro" id="IPR011006">
    <property type="entry name" value="CheY-like_superfamily"/>
</dbReference>
<dbReference type="EMBL" id="JAQQXS010000013">
    <property type="protein sequence ID" value="MDC8786406.1"/>
    <property type="molecule type" value="Genomic_DNA"/>
</dbReference>
<dbReference type="SUPFAM" id="SSF52172">
    <property type="entry name" value="CheY-like"/>
    <property type="match status" value="1"/>
</dbReference>
<evidence type="ECO:0000313" key="3">
    <source>
        <dbReference type="Proteomes" id="UP001219862"/>
    </source>
</evidence>
<evidence type="ECO:0000313" key="2">
    <source>
        <dbReference type="EMBL" id="MDC8786406.1"/>
    </source>
</evidence>
<dbReference type="Gene3D" id="1.10.10.10">
    <property type="entry name" value="Winged helix-like DNA-binding domain superfamily/Winged helix DNA-binding domain"/>
    <property type="match status" value="1"/>
</dbReference>
<evidence type="ECO:0000259" key="1">
    <source>
        <dbReference type="PROSITE" id="PS50921"/>
    </source>
</evidence>
<dbReference type="InterPro" id="IPR036388">
    <property type="entry name" value="WH-like_DNA-bd_sf"/>
</dbReference>
<protein>
    <submittedName>
        <fullName evidence="2">Nitrate- and nitrite sensing domain-containing protein</fullName>
    </submittedName>
</protein>
<dbReference type="Pfam" id="PF08376">
    <property type="entry name" value="NIT"/>
    <property type="match status" value="1"/>
</dbReference>
<name>A0ABT5KUC1_9BURK</name>
<keyword evidence="3" id="KW-1185">Reference proteome</keyword>
<dbReference type="RefSeq" id="WP_273597523.1">
    <property type="nucleotide sequence ID" value="NZ_JAQQXS010000013.1"/>
</dbReference>
<accession>A0ABT5KUC1</accession>
<proteinExistence type="predicted"/>
<dbReference type="PROSITE" id="PS50921">
    <property type="entry name" value="ANTAR"/>
    <property type="match status" value="1"/>
</dbReference>
<sequence length="431" mass="46848">MQLSVSDLVLRSKQLEIEAIQRLAGRVSFADQIAQLIHALQAERGATSIFLAAKGQRFDAVRLAAVAQAQTFDTTLRALFAERLAPGSGDSAKLASLMAWVLLDLEALPPLRQKISQQGVSAHAAVAAFSRVIAGLVELIFQVAEADLQAGLSRPLVAFVHLVQGKESAGQERAVGATLFSSGVCSEDQQQRIVHLINAQERSLSVFEEFSEPAMQARWQQLQLAPQAAQLERLRRVLCTTQAGAGLDTASSERWFEVSSHRIDEMGQFQQQLVQDLQTACASRLHSAQQDLQDTAGLLQQLRVNPPAHAHAVERFFNAPVQPDAAPSLPAVTVPMSASTSTLAEMLQAQSARLSSMELELDKARRALQDRKIIERAKGALMVRLGLSEEAAFRALQKASMDHNRKLLDVAELALTLPDLFGTTPPSAHQK</sequence>
<dbReference type="InterPro" id="IPR005561">
    <property type="entry name" value="ANTAR"/>
</dbReference>